<dbReference type="InterPro" id="IPR050146">
    <property type="entry name" value="Type-I_3-dehydroquinase"/>
</dbReference>
<comment type="catalytic activity">
    <reaction evidence="1 4">
        <text>3-dehydroquinate = 3-dehydroshikimate + H2O</text>
        <dbReference type="Rhea" id="RHEA:21096"/>
        <dbReference type="ChEBI" id="CHEBI:15377"/>
        <dbReference type="ChEBI" id="CHEBI:16630"/>
        <dbReference type="ChEBI" id="CHEBI:32364"/>
        <dbReference type="EC" id="4.2.1.10"/>
    </reaction>
</comment>
<gene>
    <name evidence="4" type="primary">aroD</name>
    <name evidence="5" type="ORF">SAMN05192554_10976</name>
</gene>
<feature type="binding site" evidence="4">
    <location>
        <begin position="29"/>
        <end position="31"/>
    </location>
    <ligand>
        <name>3-dehydroquinate</name>
        <dbReference type="ChEBI" id="CHEBI:32364"/>
    </ligand>
</feature>
<comment type="similarity">
    <text evidence="4">Belongs to the type-I 3-dehydroquinase family.</text>
</comment>
<dbReference type="HAMAP" id="MF_00214">
    <property type="entry name" value="AroD"/>
    <property type="match status" value="1"/>
</dbReference>
<dbReference type="UniPathway" id="UPA00053">
    <property type="reaction ID" value="UER00086"/>
</dbReference>
<feature type="binding site" evidence="4">
    <location>
        <position position="184"/>
    </location>
    <ligand>
        <name>3-dehydroquinate</name>
        <dbReference type="ChEBI" id="CHEBI:32364"/>
    </ligand>
</feature>
<dbReference type="EMBL" id="FNIA01000009">
    <property type="protein sequence ID" value="SDM90046.1"/>
    <property type="molecule type" value="Genomic_DNA"/>
</dbReference>
<keyword evidence="2 4" id="KW-0456">Lyase</keyword>
<dbReference type="Proteomes" id="UP000199370">
    <property type="component" value="Unassembled WGS sequence"/>
</dbReference>
<dbReference type="OrthoDB" id="34329at2157"/>
<dbReference type="InterPro" id="IPR013785">
    <property type="entry name" value="Aldolase_TIM"/>
</dbReference>
<evidence type="ECO:0000313" key="5">
    <source>
        <dbReference type="EMBL" id="SDM90046.1"/>
    </source>
</evidence>
<comment type="subunit">
    <text evidence="4">Homodimer.</text>
</comment>
<dbReference type="SUPFAM" id="SSF51569">
    <property type="entry name" value="Aldolase"/>
    <property type="match status" value="1"/>
</dbReference>
<name>A0A1G9X0T2_9EURY</name>
<keyword evidence="3 4" id="KW-0704">Schiff base</keyword>
<proteinExistence type="inferred from homology"/>
<dbReference type="AlphaFoldDB" id="A0A1G9X0T2"/>
<evidence type="ECO:0000256" key="4">
    <source>
        <dbReference type="HAMAP-Rule" id="MF_00214"/>
    </source>
</evidence>
<dbReference type="EC" id="4.2.1.10" evidence="4"/>
<dbReference type="PANTHER" id="PTHR43699">
    <property type="entry name" value="3-DEHYDROQUINATE DEHYDRATASE"/>
    <property type="match status" value="1"/>
</dbReference>
<feature type="active site" description="Proton donor/acceptor" evidence="4">
    <location>
        <position position="117"/>
    </location>
</feature>
<dbReference type="RefSeq" id="WP_089733305.1">
    <property type="nucleotide sequence ID" value="NZ_FNIA01000009.1"/>
</dbReference>
<reference evidence="5 6" key="1">
    <citation type="submission" date="2016-10" db="EMBL/GenBank/DDBJ databases">
        <authorList>
            <person name="de Groot N.N."/>
        </authorList>
    </citation>
    <scope>NUCLEOTIDE SEQUENCE [LARGE SCALE GENOMIC DNA]</scope>
    <source>
        <strain evidence="6">EB21,IBRC-M 10013,KCTC 4048</strain>
    </source>
</reference>
<dbReference type="CDD" id="cd00502">
    <property type="entry name" value="DHQase_I"/>
    <property type="match status" value="1"/>
</dbReference>
<sequence length="225" mass="23287">MDFDSFVLCASTADLGAEPAAREHADAVEFRMDLASDPLEALDDYDGELPVLATNRAGWEGGDGGDDDERLDALATAATVAPVEAVDLELASVQDGDGRSVVEQARGAGVSVVVSTHDFEGTSDGETMATALDAGLEHGDVAKLAVTATDRRSVLSLLALTNEYDRAGDPVATIAMGEAGRHSRVVAPLYGSRIGYAPLDPADATAPGQFDLATTARLVDELSPQ</sequence>
<keyword evidence="4" id="KW-0028">Amino-acid biosynthesis</keyword>
<dbReference type="GO" id="GO:0009073">
    <property type="term" value="P:aromatic amino acid family biosynthetic process"/>
    <property type="evidence" value="ECO:0007669"/>
    <property type="project" value="UniProtKB-KW"/>
</dbReference>
<keyword evidence="4" id="KW-0057">Aromatic amino acid biosynthesis</keyword>
<feature type="binding site" evidence="4">
    <location>
        <position position="56"/>
    </location>
    <ligand>
        <name>3-dehydroquinate</name>
        <dbReference type="ChEBI" id="CHEBI:32364"/>
    </ligand>
</feature>
<dbReference type="Pfam" id="PF01487">
    <property type="entry name" value="DHquinase_I"/>
    <property type="match status" value="1"/>
</dbReference>
<organism evidence="5 6">
    <name type="scientific">Haloarchaeobius iranensis</name>
    <dbReference type="NCBI Taxonomy" id="996166"/>
    <lineage>
        <taxon>Archaea</taxon>
        <taxon>Methanobacteriati</taxon>
        <taxon>Methanobacteriota</taxon>
        <taxon>Stenosarchaea group</taxon>
        <taxon>Halobacteria</taxon>
        <taxon>Halobacteriales</taxon>
        <taxon>Halorubellaceae</taxon>
        <taxon>Haloarchaeobius</taxon>
    </lineage>
</organism>
<accession>A0A1G9X0T2</accession>
<dbReference type="PANTHER" id="PTHR43699:SF1">
    <property type="entry name" value="3-DEHYDROQUINATE DEHYDRATASE"/>
    <property type="match status" value="1"/>
</dbReference>
<evidence type="ECO:0000313" key="6">
    <source>
        <dbReference type="Proteomes" id="UP000199370"/>
    </source>
</evidence>
<dbReference type="STRING" id="996166.SAMN05192554_10976"/>
<feature type="active site" description="Schiff-base intermediate with substrate" evidence="4">
    <location>
        <position position="143"/>
    </location>
</feature>
<dbReference type="GO" id="GO:0003855">
    <property type="term" value="F:3-dehydroquinate dehydratase activity"/>
    <property type="evidence" value="ECO:0007669"/>
    <property type="project" value="UniProtKB-UniRule"/>
</dbReference>
<dbReference type="GO" id="GO:0046279">
    <property type="term" value="P:3,4-dihydroxybenzoate biosynthetic process"/>
    <property type="evidence" value="ECO:0007669"/>
    <property type="project" value="TreeGrafter"/>
</dbReference>
<protein>
    <recommendedName>
        <fullName evidence="4">3-dehydroquinate dehydratase</fullName>
        <shortName evidence="4">3-dehydroquinase</shortName>
        <ecNumber evidence="4">4.2.1.10</ecNumber>
    </recommendedName>
    <alternativeName>
        <fullName evidence="4">Type I DHQase</fullName>
    </alternativeName>
    <alternativeName>
        <fullName evidence="4">Type I dehydroquinase</fullName>
        <shortName evidence="4">DHQ1</shortName>
    </alternativeName>
</protein>
<feature type="binding site" evidence="4">
    <location>
        <position position="205"/>
    </location>
    <ligand>
        <name>3-dehydroquinate</name>
        <dbReference type="ChEBI" id="CHEBI:32364"/>
    </ligand>
</feature>
<dbReference type="GO" id="GO:0008652">
    <property type="term" value="P:amino acid biosynthetic process"/>
    <property type="evidence" value="ECO:0007669"/>
    <property type="project" value="UniProtKB-KW"/>
</dbReference>
<evidence type="ECO:0000256" key="1">
    <source>
        <dbReference type="ARBA" id="ARBA00001864"/>
    </source>
</evidence>
<feature type="binding site" evidence="4">
    <location>
        <position position="209"/>
    </location>
    <ligand>
        <name>3-dehydroquinate</name>
        <dbReference type="ChEBI" id="CHEBI:32364"/>
    </ligand>
</feature>
<comment type="caution">
    <text evidence="4">Lacks conserved residue(s) required for the propagation of feature annotation.</text>
</comment>
<dbReference type="Gene3D" id="3.20.20.70">
    <property type="entry name" value="Aldolase class I"/>
    <property type="match status" value="1"/>
</dbReference>
<comment type="pathway">
    <text evidence="4">Metabolic intermediate biosynthesis; chorismate biosynthesis; chorismate from D-erythrose 4-phosphate and phosphoenolpyruvate: step 3/7.</text>
</comment>
<comment type="function">
    <text evidence="4">Involved in the third step of the chorismate pathway, which leads to the biosynthesis of aromatic amino acids. Catalyzes the cis-dehydration of 3-dehydroquinate (DHQ) and introduces the first double bond of the aromatic ring to yield 3-dehydroshikimate.</text>
</comment>
<evidence type="ECO:0000256" key="3">
    <source>
        <dbReference type="ARBA" id="ARBA00023270"/>
    </source>
</evidence>
<dbReference type="GO" id="GO:0009423">
    <property type="term" value="P:chorismate biosynthetic process"/>
    <property type="evidence" value="ECO:0007669"/>
    <property type="project" value="UniProtKB-UniRule"/>
</dbReference>
<evidence type="ECO:0000256" key="2">
    <source>
        <dbReference type="ARBA" id="ARBA00023239"/>
    </source>
</evidence>
<keyword evidence="6" id="KW-1185">Reference proteome</keyword>
<dbReference type="InterPro" id="IPR001381">
    <property type="entry name" value="DHquinase_I"/>
</dbReference>